<evidence type="ECO:0000313" key="2">
    <source>
        <dbReference type="Proteomes" id="UP001431656"/>
    </source>
</evidence>
<dbReference type="Proteomes" id="UP001431656">
    <property type="component" value="Chromosome"/>
</dbReference>
<evidence type="ECO:0000313" key="1">
    <source>
        <dbReference type="EMBL" id="BEH02503.1"/>
    </source>
</evidence>
<dbReference type="SUPFAM" id="SSF52540">
    <property type="entry name" value="P-loop containing nucleoside triphosphate hydrolases"/>
    <property type="match status" value="1"/>
</dbReference>
<dbReference type="Gene3D" id="3.40.50.300">
    <property type="entry name" value="P-loop containing nucleotide triphosphate hydrolases"/>
    <property type="match status" value="1"/>
</dbReference>
<dbReference type="EMBL" id="AP028056">
    <property type="protein sequence ID" value="BEH02503.1"/>
    <property type="molecule type" value="Genomic_DNA"/>
</dbReference>
<dbReference type="KEGG" id="broo:brsh051_17840"/>
<dbReference type="Pfam" id="PF13238">
    <property type="entry name" value="AAA_18"/>
    <property type="match status" value="1"/>
</dbReference>
<keyword evidence="2" id="KW-1185">Reference proteome</keyword>
<gene>
    <name evidence="1" type="ORF">brsh051_17840</name>
</gene>
<proteinExistence type="predicted"/>
<organism evidence="1 2">
    <name type="scientific">Brooklawnia propionicigenes</name>
    <dbReference type="NCBI Taxonomy" id="3041175"/>
    <lineage>
        <taxon>Bacteria</taxon>
        <taxon>Bacillati</taxon>
        <taxon>Actinomycetota</taxon>
        <taxon>Actinomycetes</taxon>
        <taxon>Propionibacteriales</taxon>
        <taxon>Propionibacteriaceae</taxon>
        <taxon>Brooklawnia</taxon>
    </lineage>
</organism>
<dbReference type="InterPro" id="IPR027417">
    <property type="entry name" value="P-loop_NTPase"/>
</dbReference>
<accession>A0AAN0MGX1</accession>
<sequence>MRWHEDDALPPYLVHRVMQICHRWKDCHPSTAAAAVDGRTRWNAPVIVIDGRSGSGKTSLAHQLAAALQAQDPSDVQVLHLDSWYPGWDGLEEGTRITEQLLTGARGSWTQWDWVRNRPGRTVSLIPGRALVVEGAGALTGSTAAVSDLRIWVDADPRQRYRRAMDRDGDSYRPWWQMWSRQEERHLARHRPDLLADLVVWT</sequence>
<name>A0AAN0MGX1_9ACTN</name>
<dbReference type="AlphaFoldDB" id="A0AAN0MGX1"/>
<protein>
    <submittedName>
        <fullName evidence="1">AAA family ATPase</fullName>
    </submittedName>
</protein>
<reference evidence="1" key="1">
    <citation type="journal article" date="2024" name="Int. J. Syst. Evol. Microbiol.">
        <title>Brooklawnia propionicigenes sp. nov., a facultatively anaerobic, propionate-producing bacterium isolated from a methanogenic reactor treating waste from cattle farms.</title>
        <authorList>
            <person name="Akita Y."/>
            <person name="Ueki A."/>
            <person name="Tonouchi A."/>
            <person name="Sugawara Y."/>
            <person name="Honma S."/>
            <person name="Kaku N."/>
            <person name="Ueki K."/>
        </authorList>
    </citation>
    <scope>NUCLEOTIDE SEQUENCE</scope>
    <source>
        <strain evidence="1">SH051</strain>
    </source>
</reference>